<evidence type="ECO:0000313" key="2">
    <source>
        <dbReference type="Proteomes" id="UP000692954"/>
    </source>
</evidence>
<keyword evidence="2" id="KW-1185">Reference proteome</keyword>
<evidence type="ECO:0000313" key="1">
    <source>
        <dbReference type="EMBL" id="CAD8079340.1"/>
    </source>
</evidence>
<dbReference type="AlphaFoldDB" id="A0A8S1MFD7"/>
<accession>A0A8S1MFD7</accession>
<protein>
    <submittedName>
        <fullName evidence="1">Uncharacterized protein</fullName>
    </submittedName>
</protein>
<dbReference type="EMBL" id="CAJJDN010000039">
    <property type="protein sequence ID" value="CAD8079340.1"/>
    <property type="molecule type" value="Genomic_DNA"/>
</dbReference>
<dbReference type="Proteomes" id="UP000692954">
    <property type="component" value="Unassembled WGS sequence"/>
</dbReference>
<organism evidence="1 2">
    <name type="scientific">Paramecium sonneborni</name>
    <dbReference type="NCBI Taxonomy" id="65129"/>
    <lineage>
        <taxon>Eukaryota</taxon>
        <taxon>Sar</taxon>
        <taxon>Alveolata</taxon>
        <taxon>Ciliophora</taxon>
        <taxon>Intramacronucleata</taxon>
        <taxon>Oligohymenophorea</taxon>
        <taxon>Peniculida</taxon>
        <taxon>Parameciidae</taxon>
        <taxon>Paramecium</taxon>
    </lineage>
</organism>
<reference evidence="1" key="1">
    <citation type="submission" date="2021-01" db="EMBL/GenBank/DDBJ databases">
        <authorList>
            <consortium name="Genoscope - CEA"/>
            <person name="William W."/>
        </authorList>
    </citation>
    <scope>NUCLEOTIDE SEQUENCE</scope>
</reference>
<proteinExistence type="predicted"/>
<gene>
    <name evidence="1" type="ORF">PSON_ATCC_30995.1.T0390036</name>
</gene>
<sequence>MYYGDLQLIGLKQMKQSQKEQTLKYKNNRNQKLQSRLDCLFESLENVASTSSLYNILTMVYLQFQFNFIKIYYTTTEYLIPSNILVFGIDLSGISKILDYLKENLLSLRYYEVICLYDDLRENQNFMTSIELSGQSIGSVTAILEAYNIIQS</sequence>
<name>A0A8S1MFD7_9CILI</name>
<dbReference type="OrthoDB" id="10249433at2759"/>
<comment type="caution">
    <text evidence="1">The sequence shown here is derived from an EMBL/GenBank/DDBJ whole genome shotgun (WGS) entry which is preliminary data.</text>
</comment>